<dbReference type="EMBL" id="JANCYW010000014">
    <property type="protein sequence ID" value="KAK4537733.1"/>
    <property type="molecule type" value="Genomic_DNA"/>
</dbReference>
<keyword evidence="1" id="KW-1133">Transmembrane helix</keyword>
<protein>
    <submittedName>
        <fullName evidence="2">Uncharacterized protein</fullName>
    </submittedName>
</protein>
<evidence type="ECO:0000256" key="1">
    <source>
        <dbReference type="SAM" id="Phobius"/>
    </source>
</evidence>
<reference evidence="2 3" key="1">
    <citation type="submission" date="2022-07" db="EMBL/GenBank/DDBJ databases">
        <title>Genome-wide signatures of adaptation to extreme environments.</title>
        <authorList>
            <person name="Cho C.H."/>
            <person name="Yoon H.S."/>
        </authorList>
    </citation>
    <scope>NUCLEOTIDE SEQUENCE [LARGE SCALE GENOMIC DNA]</scope>
    <source>
        <strain evidence="2 3">DBV 063 E5</strain>
    </source>
</reference>
<name>A0AAV9IZG6_CYACA</name>
<keyword evidence="1" id="KW-0812">Transmembrane</keyword>
<comment type="caution">
    <text evidence="2">The sequence shown here is derived from an EMBL/GenBank/DDBJ whole genome shotgun (WGS) entry which is preliminary data.</text>
</comment>
<evidence type="ECO:0000313" key="2">
    <source>
        <dbReference type="EMBL" id="KAK4537733.1"/>
    </source>
</evidence>
<sequence>MSGAYFGRAARPREFNWRTFRGNWKPRRRLLRMTREFGTLPTTAPLNSGTWSTGYGGTAALLLSCVLAWLVWPIARGPPRI</sequence>
<feature type="transmembrane region" description="Helical" evidence="1">
    <location>
        <begin position="55"/>
        <end position="75"/>
    </location>
</feature>
<evidence type="ECO:0000313" key="3">
    <source>
        <dbReference type="Proteomes" id="UP001301350"/>
    </source>
</evidence>
<organism evidence="2 3">
    <name type="scientific">Cyanidium caldarium</name>
    <name type="common">Red alga</name>
    <dbReference type="NCBI Taxonomy" id="2771"/>
    <lineage>
        <taxon>Eukaryota</taxon>
        <taxon>Rhodophyta</taxon>
        <taxon>Bangiophyceae</taxon>
        <taxon>Cyanidiales</taxon>
        <taxon>Cyanidiaceae</taxon>
        <taxon>Cyanidium</taxon>
    </lineage>
</organism>
<keyword evidence="3" id="KW-1185">Reference proteome</keyword>
<dbReference type="AlphaFoldDB" id="A0AAV9IZG6"/>
<keyword evidence="1" id="KW-0472">Membrane</keyword>
<dbReference type="Proteomes" id="UP001301350">
    <property type="component" value="Unassembled WGS sequence"/>
</dbReference>
<gene>
    <name evidence="2" type="ORF">CDCA_CDCA14G3758</name>
</gene>
<proteinExistence type="predicted"/>
<accession>A0AAV9IZG6</accession>